<feature type="compositionally biased region" description="Basic residues" evidence="1">
    <location>
        <begin position="67"/>
        <end position="88"/>
    </location>
</feature>
<dbReference type="AlphaFoldDB" id="A0A6J4LNH6"/>
<feature type="compositionally biased region" description="Basic residues" evidence="1">
    <location>
        <begin position="21"/>
        <end position="34"/>
    </location>
</feature>
<name>A0A6J4LNH6_9BACT</name>
<proteinExistence type="predicted"/>
<protein>
    <submittedName>
        <fullName evidence="2">Uncharacterized protein</fullName>
    </submittedName>
</protein>
<sequence>DYRLSRACDGGAAARPAGRADRHRRRHPAGRGRGVRGQAGAGGRAGDRRALQRHDPRLRDAQPAGRHAGRPRGHRAIHRRPQGRTARV</sequence>
<feature type="compositionally biased region" description="Low complexity" evidence="1">
    <location>
        <begin position="7"/>
        <end position="17"/>
    </location>
</feature>
<feature type="non-terminal residue" evidence="2">
    <location>
        <position position="88"/>
    </location>
</feature>
<evidence type="ECO:0000313" key="2">
    <source>
        <dbReference type="EMBL" id="CAA9336796.1"/>
    </source>
</evidence>
<feature type="compositionally biased region" description="Basic and acidic residues" evidence="1">
    <location>
        <begin position="45"/>
        <end position="60"/>
    </location>
</feature>
<feature type="compositionally biased region" description="Gly residues" evidence="1">
    <location>
        <begin position="35"/>
        <end position="44"/>
    </location>
</feature>
<dbReference type="EMBL" id="CADCTX010000647">
    <property type="protein sequence ID" value="CAA9336796.1"/>
    <property type="molecule type" value="Genomic_DNA"/>
</dbReference>
<accession>A0A6J4LNH6</accession>
<evidence type="ECO:0000256" key="1">
    <source>
        <dbReference type="SAM" id="MobiDB-lite"/>
    </source>
</evidence>
<organism evidence="2">
    <name type="scientific">uncultured Gemmatimonadaceae bacterium</name>
    <dbReference type="NCBI Taxonomy" id="246130"/>
    <lineage>
        <taxon>Bacteria</taxon>
        <taxon>Pseudomonadati</taxon>
        <taxon>Gemmatimonadota</taxon>
        <taxon>Gemmatimonadia</taxon>
        <taxon>Gemmatimonadales</taxon>
        <taxon>Gemmatimonadaceae</taxon>
        <taxon>environmental samples</taxon>
    </lineage>
</organism>
<feature type="region of interest" description="Disordered" evidence="1">
    <location>
        <begin position="1"/>
        <end position="88"/>
    </location>
</feature>
<feature type="non-terminal residue" evidence="2">
    <location>
        <position position="1"/>
    </location>
</feature>
<reference evidence="2" key="1">
    <citation type="submission" date="2020-02" db="EMBL/GenBank/DDBJ databases">
        <authorList>
            <person name="Meier V. D."/>
        </authorList>
    </citation>
    <scope>NUCLEOTIDE SEQUENCE</scope>
    <source>
        <strain evidence="2">AVDCRST_MAG40</strain>
    </source>
</reference>
<gene>
    <name evidence="2" type="ORF">AVDCRST_MAG40-2207</name>
</gene>